<dbReference type="RefSeq" id="WP_148979436.1">
    <property type="nucleotide sequence ID" value="NZ_JBNILM010000007.1"/>
</dbReference>
<reference evidence="2 3" key="1">
    <citation type="submission" date="2019-08" db="EMBL/GenBank/DDBJ databases">
        <title>Bacillus genomes from the desert of Cuatro Cienegas, Coahuila.</title>
        <authorList>
            <person name="Olmedo-Alvarez G."/>
        </authorList>
    </citation>
    <scope>NUCLEOTIDE SEQUENCE [LARGE SCALE GENOMIC DNA]</scope>
    <source>
        <strain evidence="2 3">CH98b_3T</strain>
    </source>
</reference>
<comment type="caution">
    <text evidence="2">The sequence shown here is derived from an EMBL/GenBank/DDBJ whole genome shotgun (WGS) entry which is preliminary data.</text>
</comment>
<proteinExistence type="predicted"/>
<feature type="transmembrane region" description="Helical" evidence="1">
    <location>
        <begin position="32"/>
        <end position="54"/>
    </location>
</feature>
<keyword evidence="1" id="KW-1133">Transmembrane helix</keyword>
<feature type="transmembrane region" description="Helical" evidence="1">
    <location>
        <begin position="96"/>
        <end position="115"/>
    </location>
</feature>
<evidence type="ECO:0000313" key="2">
    <source>
        <dbReference type="EMBL" id="TYS71782.1"/>
    </source>
</evidence>
<dbReference type="EMBL" id="VTET01000005">
    <property type="protein sequence ID" value="TYS71782.1"/>
    <property type="molecule type" value="Genomic_DNA"/>
</dbReference>
<keyword evidence="1" id="KW-0472">Membrane</keyword>
<accession>A0A5D4TBD7</accession>
<sequence>MKKLGMFMLVVVSFAVSIFVLFSGGMDAAAEGMVVTLFSIPFAMGLVIISFLAIPKQSEFERYRKGLESIFFVLILVLTIIHIGLVFYLMDSGFPIMMLVPLGVGLVLIATANTLPRFQLETPPASSEYTHSTHNVWNKGLRPFSRPLIIGGLAMLLCAFLPQHLILIGFLTVLACTLLTAVYFAIRTS</sequence>
<dbReference type="Proteomes" id="UP000324517">
    <property type="component" value="Unassembled WGS sequence"/>
</dbReference>
<protein>
    <submittedName>
        <fullName evidence="2">Uncharacterized protein</fullName>
    </submittedName>
</protein>
<feature type="transmembrane region" description="Helical" evidence="1">
    <location>
        <begin position="168"/>
        <end position="186"/>
    </location>
</feature>
<feature type="transmembrane region" description="Helical" evidence="1">
    <location>
        <begin position="66"/>
        <end position="90"/>
    </location>
</feature>
<organism evidence="2 3">
    <name type="scientific">Sutcliffiella horikoshii</name>
    <dbReference type="NCBI Taxonomy" id="79883"/>
    <lineage>
        <taxon>Bacteria</taxon>
        <taxon>Bacillati</taxon>
        <taxon>Bacillota</taxon>
        <taxon>Bacilli</taxon>
        <taxon>Bacillales</taxon>
        <taxon>Bacillaceae</taxon>
        <taxon>Sutcliffiella</taxon>
    </lineage>
</organism>
<dbReference type="AlphaFoldDB" id="A0A5D4TBD7"/>
<keyword evidence="1" id="KW-0812">Transmembrane</keyword>
<evidence type="ECO:0000313" key="3">
    <source>
        <dbReference type="Proteomes" id="UP000324517"/>
    </source>
</evidence>
<dbReference type="OrthoDB" id="2866591at2"/>
<name>A0A5D4TBD7_9BACI</name>
<gene>
    <name evidence="2" type="ORF">FZC75_11510</name>
</gene>
<feature type="transmembrane region" description="Helical" evidence="1">
    <location>
        <begin position="7"/>
        <end position="26"/>
    </location>
</feature>
<evidence type="ECO:0000256" key="1">
    <source>
        <dbReference type="SAM" id="Phobius"/>
    </source>
</evidence>